<dbReference type="SMART" id="SM00387">
    <property type="entry name" value="HATPase_c"/>
    <property type="match status" value="1"/>
</dbReference>
<comment type="caution">
    <text evidence="11">The sequence shown here is derived from an EMBL/GenBank/DDBJ whole genome shotgun (WGS) entry which is preliminary data.</text>
</comment>
<evidence type="ECO:0000256" key="7">
    <source>
        <dbReference type="ARBA" id="ARBA00022840"/>
    </source>
</evidence>
<sequence>MSHNVFRAFRAWSRRLWVQDAGLALGLLAATVMTTGPEGMMPPGPPWSTEPMPNYGLWWLATAVAVPALALRRRWPLPLLAVCALTAVTHMSIGALGTPVDLATPILLGTVAVRHSRRLSVGVLVAFVIGATLWSIGLTDTGAAPNGLEEAIQGQTTVSGKRPPAPPTAEIKMLHYSEPEGLLPATWGGLPVLGSVLIAAWAFGSRAKARRAWLDELTARARDLERQRDQRAALAVAAERDRISRELHDVVAHGLSVMVVQAQGGAAAMDNRPADTRAALAAIVETGRGALADMRRALAAVGSVDATREPAPGLADLAGLAERLRGAGTPVELRIEGRTAPLPSTVDLSAYRIAQEALTNTVKHAGPGASAVVTLVHADGEIRVSVTDDGTAAPVADGSGNGLRGMRERAELLGGTLTAGPAPGGGFTVEARLPIERRPR</sequence>
<keyword evidence="6 11" id="KW-0418">Kinase</keyword>
<dbReference type="InterPro" id="IPR011712">
    <property type="entry name" value="Sig_transdc_His_kin_sub3_dim/P"/>
</dbReference>
<keyword evidence="5" id="KW-0547">Nucleotide-binding</keyword>
<protein>
    <recommendedName>
        <fullName evidence="2">histidine kinase</fullName>
        <ecNumber evidence="2">2.7.13.3</ecNumber>
    </recommendedName>
</protein>
<feature type="transmembrane region" description="Helical" evidence="9">
    <location>
        <begin position="182"/>
        <end position="203"/>
    </location>
</feature>
<dbReference type="AlphaFoldDB" id="A0A841FGJ7"/>
<dbReference type="GO" id="GO:0005524">
    <property type="term" value="F:ATP binding"/>
    <property type="evidence" value="ECO:0007669"/>
    <property type="project" value="UniProtKB-KW"/>
</dbReference>
<dbReference type="EMBL" id="JACHGT010000005">
    <property type="protein sequence ID" value="MBB6034775.1"/>
    <property type="molecule type" value="Genomic_DNA"/>
</dbReference>
<feature type="transmembrane region" description="Helical" evidence="9">
    <location>
        <begin position="119"/>
        <end position="137"/>
    </location>
</feature>
<evidence type="ECO:0000256" key="8">
    <source>
        <dbReference type="ARBA" id="ARBA00023012"/>
    </source>
</evidence>
<dbReference type="EC" id="2.7.13.3" evidence="2"/>
<feature type="transmembrane region" description="Helical" evidence="9">
    <location>
        <begin position="55"/>
        <end position="71"/>
    </location>
</feature>
<dbReference type="CDD" id="cd16917">
    <property type="entry name" value="HATPase_UhpB-NarQ-NarX-like"/>
    <property type="match status" value="1"/>
</dbReference>
<dbReference type="InterPro" id="IPR055558">
    <property type="entry name" value="DUF7134"/>
</dbReference>
<keyword evidence="9" id="KW-1133">Transmembrane helix</keyword>
<dbReference type="Proteomes" id="UP000548476">
    <property type="component" value="Unassembled WGS sequence"/>
</dbReference>
<evidence type="ECO:0000313" key="12">
    <source>
        <dbReference type="Proteomes" id="UP000548476"/>
    </source>
</evidence>
<evidence type="ECO:0000256" key="2">
    <source>
        <dbReference type="ARBA" id="ARBA00012438"/>
    </source>
</evidence>
<evidence type="ECO:0000256" key="5">
    <source>
        <dbReference type="ARBA" id="ARBA00022741"/>
    </source>
</evidence>
<evidence type="ECO:0000256" key="3">
    <source>
        <dbReference type="ARBA" id="ARBA00022553"/>
    </source>
</evidence>
<dbReference type="SUPFAM" id="SSF55874">
    <property type="entry name" value="ATPase domain of HSP90 chaperone/DNA topoisomerase II/histidine kinase"/>
    <property type="match status" value="1"/>
</dbReference>
<gene>
    <name evidence="11" type="ORF">HNR73_002629</name>
</gene>
<dbReference type="InterPro" id="IPR036890">
    <property type="entry name" value="HATPase_C_sf"/>
</dbReference>
<proteinExistence type="predicted"/>
<dbReference type="InterPro" id="IPR050482">
    <property type="entry name" value="Sensor_HK_TwoCompSys"/>
</dbReference>
<keyword evidence="9" id="KW-0472">Membrane</keyword>
<feature type="domain" description="Histidine kinase/HSP90-like ATPase" evidence="10">
    <location>
        <begin position="345"/>
        <end position="437"/>
    </location>
</feature>
<dbReference type="InterPro" id="IPR003594">
    <property type="entry name" value="HATPase_dom"/>
</dbReference>
<keyword evidence="7" id="KW-0067">ATP-binding</keyword>
<evidence type="ECO:0000256" key="6">
    <source>
        <dbReference type="ARBA" id="ARBA00022777"/>
    </source>
</evidence>
<keyword evidence="4" id="KW-0808">Transferase</keyword>
<keyword evidence="8" id="KW-0902">Two-component regulatory system</keyword>
<evidence type="ECO:0000256" key="9">
    <source>
        <dbReference type="SAM" id="Phobius"/>
    </source>
</evidence>
<evidence type="ECO:0000256" key="4">
    <source>
        <dbReference type="ARBA" id="ARBA00022679"/>
    </source>
</evidence>
<evidence type="ECO:0000313" key="11">
    <source>
        <dbReference type="EMBL" id="MBB6034775.1"/>
    </source>
</evidence>
<dbReference type="Pfam" id="PF07730">
    <property type="entry name" value="HisKA_3"/>
    <property type="match status" value="1"/>
</dbReference>
<dbReference type="GO" id="GO:0046983">
    <property type="term" value="F:protein dimerization activity"/>
    <property type="evidence" value="ECO:0007669"/>
    <property type="project" value="InterPro"/>
</dbReference>
<dbReference type="PANTHER" id="PTHR24421:SF10">
    <property type="entry name" value="NITRATE_NITRITE SENSOR PROTEIN NARQ"/>
    <property type="match status" value="1"/>
</dbReference>
<dbReference type="GO" id="GO:0016020">
    <property type="term" value="C:membrane"/>
    <property type="evidence" value="ECO:0007669"/>
    <property type="project" value="InterPro"/>
</dbReference>
<dbReference type="PANTHER" id="PTHR24421">
    <property type="entry name" value="NITRATE/NITRITE SENSOR PROTEIN NARX-RELATED"/>
    <property type="match status" value="1"/>
</dbReference>
<dbReference type="RefSeq" id="WP_184787641.1">
    <property type="nucleotide sequence ID" value="NZ_BONT01000067.1"/>
</dbReference>
<comment type="catalytic activity">
    <reaction evidence="1">
        <text>ATP + protein L-histidine = ADP + protein N-phospho-L-histidine.</text>
        <dbReference type="EC" id="2.7.13.3"/>
    </reaction>
</comment>
<dbReference type="GO" id="GO:0000155">
    <property type="term" value="F:phosphorelay sensor kinase activity"/>
    <property type="evidence" value="ECO:0007669"/>
    <property type="project" value="InterPro"/>
</dbReference>
<evidence type="ECO:0000259" key="10">
    <source>
        <dbReference type="SMART" id="SM00387"/>
    </source>
</evidence>
<accession>A0A841FGJ7</accession>
<dbReference type="Gene3D" id="1.20.5.1930">
    <property type="match status" value="1"/>
</dbReference>
<name>A0A841FGJ7_9ACTN</name>
<feature type="transmembrane region" description="Helical" evidence="9">
    <location>
        <begin position="16"/>
        <end position="35"/>
    </location>
</feature>
<dbReference type="Pfam" id="PF23539">
    <property type="entry name" value="DUF7134"/>
    <property type="match status" value="1"/>
</dbReference>
<dbReference type="Pfam" id="PF02518">
    <property type="entry name" value="HATPase_c"/>
    <property type="match status" value="1"/>
</dbReference>
<keyword evidence="3" id="KW-0597">Phosphoprotein</keyword>
<reference evidence="11 12" key="1">
    <citation type="submission" date="2020-08" db="EMBL/GenBank/DDBJ databases">
        <title>Genomic Encyclopedia of Type Strains, Phase IV (KMG-IV): sequencing the most valuable type-strain genomes for metagenomic binning, comparative biology and taxonomic classification.</title>
        <authorList>
            <person name="Goeker M."/>
        </authorList>
    </citation>
    <scope>NUCLEOTIDE SEQUENCE [LARGE SCALE GENOMIC DNA]</scope>
    <source>
        <strain evidence="11 12">YIM 65646</strain>
    </source>
</reference>
<organism evidence="11 12">
    <name type="scientific">Phytomonospora endophytica</name>
    <dbReference type="NCBI Taxonomy" id="714109"/>
    <lineage>
        <taxon>Bacteria</taxon>
        <taxon>Bacillati</taxon>
        <taxon>Actinomycetota</taxon>
        <taxon>Actinomycetes</taxon>
        <taxon>Micromonosporales</taxon>
        <taxon>Micromonosporaceae</taxon>
        <taxon>Phytomonospora</taxon>
    </lineage>
</organism>
<keyword evidence="12" id="KW-1185">Reference proteome</keyword>
<dbReference type="Gene3D" id="3.30.565.10">
    <property type="entry name" value="Histidine kinase-like ATPase, C-terminal domain"/>
    <property type="match status" value="1"/>
</dbReference>
<keyword evidence="9" id="KW-0812">Transmembrane</keyword>
<evidence type="ECO:0000256" key="1">
    <source>
        <dbReference type="ARBA" id="ARBA00000085"/>
    </source>
</evidence>